<keyword evidence="1" id="KW-0472">Membrane</keyword>
<proteinExistence type="predicted"/>
<evidence type="ECO:0000256" key="1">
    <source>
        <dbReference type="SAM" id="Phobius"/>
    </source>
</evidence>
<dbReference type="Proteomes" id="UP000244792">
    <property type="component" value="Chromosome"/>
</dbReference>
<organism evidence="2 3">
    <name type="scientific">Thermodesulfobium acidiphilum</name>
    <dbReference type="NCBI Taxonomy" id="1794699"/>
    <lineage>
        <taxon>Bacteria</taxon>
        <taxon>Pseudomonadati</taxon>
        <taxon>Thermodesulfobiota</taxon>
        <taxon>Thermodesulfobiia</taxon>
        <taxon>Thermodesulfobiales</taxon>
        <taxon>Thermodesulfobiaceae</taxon>
        <taxon>Thermodesulfobium</taxon>
    </lineage>
</organism>
<feature type="transmembrane region" description="Helical" evidence="1">
    <location>
        <begin position="12"/>
        <end position="37"/>
    </location>
</feature>
<name>A0A2R4W0R7_THEAF</name>
<sequence>MFKKILTNFKIYIIIIFAFLTLNVVCKQAWAINWVYFATDNIYGNQFFYDTDSIKYLTQNIIEVNYKELYSEAGKNAYISILKSHNISVYGYDLLLYTIVYLKVDLKNNLIMILSFTDYNKNGDILYFDSIENPTWDYVQEGTIGRLLIEAIKSNQKNNF</sequence>
<keyword evidence="1" id="KW-0812">Transmembrane</keyword>
<dbReference type="EMBL" id="CP020921">
    <property type="protein sequence ID" value="AWB10342.1"/>
    <property type="molecule type" value="Genomic_DNA"/>
</dbReference>
<dbReference type="AlphaFoldDB" id="A0A2R4W0R7"/>
<evidence type="ECO:0000313" key="2">
    <source>
        <dbReference type="EMBL" id="AWB10342.1"/>
    </source>
</evidence>
<accession>A0A2R4W0R7</accession>
<protein>
    <submittedName>
        <fullName evidence="2">Uncharacterized protein</fullName>
    </submittedName>
</protein>
<dbReference type="KEGG" id="taci:TDSAC_0989"/>
<dbReference type="OrthoDB" id="9826330at2"/>
<dbReference type="RefSeq" id="WP_108309150.1">
    <property type="nucleotide sequence ID" value="NZ_CP020921.1"/>
</dbReference>
<keyword evidence="1" id="KW-1133">Transmembrane helix</keyword>
<gene>
    <name evidence="2" type="ORF">TDSAC_0989</name>
</gene>
<reference evidence="2 3" key="1">
    <citation type="submission" date="2017-04" db="EMBL/GenBank/DDBJ databases">
        <title>Genomic insights into metabolism of Thermodesulfobium acidiphilum.</title>
        <authorList>
            <person name="Toshchakov S.V."/>
            <person name="Frolov E.N."/>
            <person name="Kublanov I.V."/>
            <person name="Samarov N.I."/>
            <person name="Novikov A."/>
            <person name="Lebedinsky A.V."/>
            <person name="Bonch-Osmolovskaya E.A."/>
            <person name="Chernyh N.A."/>
        </authorList>
    </citation>
    <scope>NUCLEOTIDE SEQUENCE [LARGE SCALE GENOMIC DNA]</scope>
    <source>
        <strain evidence="2 3">3127-1</strain>
    </source>
</reference>
<keyword evidence="3" id="KW-1185">Reference proteome</keyword>
<evidence type="ECO:0000313" key="3">
    <source>
        <dbReference type="Proteomes" id="UP000244792"/>
    </source>
</evidence>